<organism evidence="2 3">
    <name type="scientific">Mycena alexandri</name>
    <dbReference type="NCBI Taxonomy" id="1745969"/>
    <lineage>
        <taxon>Eukaryota</taxon>
        <taxon>Fungi</taxon>
        <taxon>Dikarya</taxon>
        <taxon>Basidiomycota</taxon>
        <taxon>Agaricomycotina</taxon>
        <taxon>Agaricomycetes</taxon>
        <taxon>Agaricomycetidae</taxon>
        <taxon>Agaricales</taxon>
        <taxon>Marasmiineae</taxon>
        <taxon>Mycenaceae</taxon>
        <taxon>Mycena</taxon>
    </lineage>
</organism>
<evidence type="ECO:0000256" key="1">
    <source>
        <dbReference type="SAM" id="MobiDB-lite"/>
    </source>
</evidence>
<name>A0AAD6WW84_9AGAR</name>
<evidence type="ECO:0000313" key="2">
    <source>
        <dbReference type="EMBL" id="KAJ7023484.1"/>
    </source>
</evidence>
<feature type="compositionally biased region" description="Gly residues" evidence="1">
    <location>
        <begin position="161"/>
        <end position="175"/>
    </location>
</feature>
<comment type="caution">
    <text evidence="2">The sequence shown here is derived from an EMBL/GenBank/DDBJ whole genome shotgun (WGS) entry which is preliminary data.</text>
</comment>
<dbReference type="EMBL" id="JARJCM010000188">
    <property type="protein sequence ID" value="KAJ7023484.1"/>
    <property type="molecule type" value="Genomic_DNA"/>
</dbReference>
<sequence length="223" mass="22508">MPRLHAGLTRVLRSHACAASVCGACSTARPSRVELTPRAANSSLSVETREARAQIISQPAVTFALTLPTRPARPLSGLASIPRSLMPALVPIVPHISLVPPPRPIPRLLGPPYLSSSPALAYNAAHAPAPSSRGCHLAALTPTSTLAATIPLGPAGGGGGVGGVGGGISRGGGGPRSRLRVRSAQPAPVPPLGGVRVAGRAGMGEGERPKPEKPETAEKPREG</sequence>
<accession>A0AAD6WW84</accession>
<gene>
    <name evidence="2" type="ORF">C8F04DRAFT_1271404</name>
</gene>
<reference evidence="2" key="1">
    <citation type="submission" date="2023-03" db="EMBL/GenBank/DDBJ databases">
        <title>Massive genome expansion in bonnet fungi (Mycena s.s.) driven by repeated elements and novel gene families across ecological guilds.</title>
        <authorList>
            <consortium name="Lawrence Berkeley National Laboratory"/>
            <person name="Harder C.B."/>
            <person name="Miyauchi S."/>
            <person name="Viragh M."/>
            <person name="Kuo A."/>
            <person name="Thoen E."/>
            <person name="Andreopoulos B."/>
            <person name="Lu D."/>
            <person name="Skrede I."/>
            <person name="Drula E."/>
            <person name="Henrissat B."/>
            <person name="Morin E."/>
            <person name="Kohler A."/>
            <person name="Barry K."/>
            <person name="LaButti K."/>
            <person name="Morin E."/>
            <person name="Salamov A."/>
            <person name="Lipzen A."/>
            <person name="Mereny Z."/>
            <person name="Hegedus B."/>
            <person name="Baldrian P."/>
            <person name="Stursova M."/>
            <person name="Weitz H."/>
            <person name="Taylor A."/>
            <person name="Grigoriev I.V."/>
            <person name="Nagy L.G."/>
            <person name="Martin F."/>
            <person name="Kauserud H."/>
        </authorList>
    </citation>
    <scope>NUCLEOTIDE SEQUENCE</scope>
    <source>
        <strain evidence="2">CBHHK200</strain>
    </source>
</reference>
<keyword evidence="3" id="KW-1185">Reference proteome</keyword>
<dbReference type="Proteomes" id="UP001218188">
    <property type="component" value="Unassembled WGS sequence"/>
</dbReference>
<evidence type="ECO:0000313" key="3">
    <source>
        <dbReference type="Proteomes" id="UP001218188"/>
    </source>
</evidence>
<feature type="region of interest" description="Disordered" evidence="1">
    <location>
        <begin position="161"/>
        <end position="223"/>
    </location>
</feature>
<protein>
    <submittedName>
        <fullName evidence="2">Uncharacterized protein</fullName>
    </submittedName>
</protein>
<proteinExistence type="predicted"/>
<feature type="compositionally biased region" description="Basic and acidic residues" evidence="1">
    <location>
        <begin position="205"/>
        <end position="223"/>
    </location>
</feature>
<dbReference type="AlphaFoldDB" id="A0AAD6WW84"/>